<reference evidence="10" key="1">
    <citation type="submission" date="2023-03" db="EMBL/GenBank/DDBJ databases">
        <title>Edaphobacter sp.</title>
        <authorList>
            <person name="Huber K.J."/>
            <person name="Papendorf J."/>
            <person name="Pilke C."/>
            <person name="Bunk B."/>
            <person name="Sproeer C."/>
            <person name="Pester M."/>
        </authorList>
    </citation>
    <scope>NUCLEOTIDE SEQUENCE</scope>
    <source>
        <strain evidence="10">DSM 110680</strain>
    </source>
</reference>
<evidence type="ECO:0000313" key="10">
    <source>
        <dbReference type="EMBL" id="XBH17529.1"/>
    </source>
</evidence>
<evidence type="ECO:0000256" key="7">
    <source>
        <dbReference type="ARBA" id="ARBA00032272"/>
    </source>
</evidence>
<dbReference type="CDD" id="cd24161">
    <property type="entry name" value="NUDIX_ADPRase_Ndx2"/>
    <property type="match status" value="1"/>
</dbReference>
<feature type="domain" description="Nudix hydrolase" evidence="9">
    <location>
        <begin position="67"/>
        <end position="196"/>
    </location>
</feature>
<dbReference type="EMBL" id="CP121196">
    <property type="protein sequence ID" value="XBH17529.1"/>
    <property type="molecule type" value="Genomic_DNA"/>
</dbReference>
<dbReference type="SUPFAM" id="SSF55811">
    <property type="entry name" value="Nudix"/>
    <property type="match status" value="1"/>
</dbReference>
<accession>A0AAU7DJK1</accession>
<organism evidence="10">
    <name type="scientific">Telmatobacter sp. DSM 110680</name>
    <dbReference type="NCBI Taxonomy" id="3036704"/>
    <lineage>
        <taxon>Bacteria</taxon>
        <taxon>Pseudomonadati</taxon>
        <taxon>Acidobacteriota</taxon>
        <taxon>Terriglobia</taxon>
        <taxon>Terriglobales</taxon>
        <taxon>Acidobacteriaceae</taxon>
        <taxon>Telmatobacter</taxon>
    </lineage>
</organism>
<dbReference type="Gene3D" id="3.90.79.10">
    <property type="entry name" value="Nucleoside Triphosphate Pyrophosphohydrolase"/>
    <property type="match status" value="1"/>
</dbReference>
<dbReference type="GO" id="GO:0005829">
    <property type="term" value="C:cytosol"/>
    <property type="evidence" value="ECO:0007669"/>
    <property type="project" value="TreeGrafter"/>
</dbReference>
<dbReference type="Pfam" id="PF00293">
    <property type="entry name" value="NUDIX"/>
    <property type="match status" value="1"/>
</dbReference>
<evidence type="ECO:0000256" key="1">
    <source>
        <dbReference type="ARBA" id="ARBA00000847"/>
    </source>
</evidence>
<protein>
    <recommendedName>
        <fullName evidence="4">GDP-mannose pyrophosphatase</fullName>
    </recommendedName>
    <alternativeName>
        <fullName evidence="6">GDP-mannose hydrolase</fullName>
    </alternativeName>
    <alternativeName>
        <fullName evidence="7">GDPMK</fullName>
    </alternativeName>
</protein>
<proteinExistence type="inferred from homology"/>
<dbReference type="InterPro" id="IPR000086">
    <property type="entry name" value="NUDIX_hydrolase_dom"/>
</dbReference>
<dbReference type="GO" id="GO:0019693">
    <property type="term" value="P:ribose phosphate metabolic process"/>
    <property type="evidence" value="ECO:0007669"/>
    <property type="project" value="TreeGrafter"/>
</dbReference>
<keyword evidence="5 10" id="KW-0378">Hydrolase</keyword>
<dbReference type="RefSeq" id="WP_348262754.1">
    <property type="nucleotide sequence ID" value="NZ_CP121196.1"/>
</dbReference>
<gene>
    <name evidence="10" type="ORF">P8935_23555</name>
</gene>
<feature type="region of interest" description="Disordered" evidence="8">
    <location>
        <begin position="1"/>
        <end position="33"/>
    </location>
</feature>
<dbReference type="AlphaFoldDB" id="A0AAU7DJK1"/>
<evidence type="ECO:0000256" key="8">
    <source>
        <dbReference type="SAM" id="MobiDB-lite"/>
    </source>
</evidence>
<comment type="cofactor">
    <cofactor evidence="2">
        <name>Mg(2+)</name>
        <dbReference type="ChEBI" id="CHEBI:18420"/>
    </cofactor>
</comment>
<dbReference type="PANTHER" id="PTHR11839">
    <property type="entry name" value="UDP/ADP-SUGAR PYROPHOSPHATASE"/>
    <property type="match status" value="1"/>
</dbReference>
<evidence type="ECO:0000256" key="5">
    <source>
        <dbReference type="ARBA" id="ARBA00022801"/>
    </source>
</evidence>
<sequence length="218" mass="25007">MTIRPTIHNTGQTRRSREGEVNPGDSDNKQSITTLESHEVYRNQWLRLREDRILRSNGKEGIYSVVEKDDCAIILPIENGRVWLVDQYRYTIAERALELPQGGWEMANVDPEELARGELKEETGLHAAEMTYLGYMWIAYGFCRQKQHVFLATGLTMKEREPDDEEHDLAIHTVSLEQFEQMMFDGTICDASSLAAWGMYLTWKARKGEVSPPTRGPA</sequence>
<evidence type="ECO:0000256" key="6">
    <source>
        <dbReference type="ARBA" id="ARBA00032162"/>
    </source>
</evidence>
<dbReference type="GO" id="GO:0006753">
    <property type="term" value="P:nucleoside phosphate metabolic process"/>
    <property type="evidence" value="ECO:0007669"/>
    <property type="project" value="TreeGrafter"/>
</dbReference>
<evidence type="ECO:0000259" key="9">
    <source>
        <dbReference type="PROSITE" id="PS51462"/>
    </source>
</evidence>
<dbReference type="PROSITE" id="PS51462">
    <property type="entry name" value="NUDIX"/>
    <property type="match status" value="1"/>
</dbReference>
<comment type="catalytic activity">
    <reaction evidence="1">
        <text>GDP-alpha-D-mannose + H2O = alpha-D-mannose 1-phosphate + GMP + 2 H(+)</text>
        <dbReference type="Rhea" id="RHEA:27978"/>
        <dbReference type="ChEBI" id="CHEBI:15377"/>
        <dbReference type="ChEBI" id="CHEBI:15378"/>
        <dbReference type="ChEBI" id="CHEBI:57527"/>
        <dbReference type="ChEBI" id="CHEBI:58115"/>
        <dbReference type="ChEBI" id="CHEBI:58409"/>
    </reaction>
</comment>
<name>A0AAU7DJK1_9BACT</name>
<dbReference type="GO" id="GO:0016787">
    <property type="term" value="F:hydrolase activity"/>
    <property type="evidence" value="ECO:0007669"/>
    <property type="project" value="UniProtKB-KW"/>
</dbReference>
<evidence type="ECO:0000256" key="3">
    <source>
        <dbReference type="ARBA" id="ARBA00007275"/>
    </source>
</evidence>
<dbReference type="InterPro" id="IPR015797">
    <property type="entry name" value="NUDIX_hydrolase-like_dom_sf"/>
</dbReference>
<dbReference type="PANTHER" id="PTHR11839:SF18">
    <property type="entry name" value="NUDIX HYDROLASE DOMAIN-CONTAINING PROTEIN"/>
    <property type="match status" value="1"/>
</dbReference>
<evidence type="ECO:0000256" key="4">
    <source>
        <dbReference type="ARBA" id="ARBA00016377"/>
    </source>
</evidence>
<comment type="similarity">
    <text evidence="3">Belongs to the Nudix hydrolase family. NudK subfamily.</text>
</comment>
<evidence type="ECO:0000256" key="2">
    <source>
        <dbReference type="ARBA" id="ARBA00001946"/>
    </source>
</evidence>